<organism evidence="1">
    <name type="scientific">Pedobacter sp. KACC 23697</name>
    <dbReference type="NCBI Taxonomy" id="3149230"/>
    <lineage>
        <taxon>Bacteria</taxon>
        <taxon>Pseudomonadati</taxon>
        <taxon>Bacteroidota</taxon>
        <taxon>Sphingobacteriia</taxon>
        <taxon>Sphingobacteriales</taxon>
        <taxon>Sphingobacteriaceae</taxon>
        <taxon>Pedobacter</taxon>
    </lineage>
</organism>
<reference evidence="1" key="1">
    <citation type="submission" date="2024-05" db="EMBL/GenBank/DDBJ databases">
        <authorList>
            <person name="Kim S."/>
            <person name="Heo J."/>
            <person name="Choi H."/>
            <person name="Choi Y."/>
            <person name="Kwon S.-W."/>
            <person name="Kim Y."/>
        </authorList>
    </citation>
    <scope>NUCLEOTIDE SEQUENCE</scope>
    <source>
        <strain evidence="1">KACC 23697</strain>
    </source>
</reference>
<sequence length="63" mass="7014">MYNLTPIKARCRYFIGRSGSGTALNQKPLKLLSKKIAVLKLLTDSGNMHRYTSVEITTDGTKI</sequence>
<gene>
    <name evidence="1" type="ORF">ABEG20_19410</name>
</gene>
<accession>A0AAU7K427</accession>
<protein>
    <submittedName>
        <fullName evidence="1">Uncharacterized protein</fullName>
    </submittedName>
</protein>
<evidence type="ECO:0000313" key="1">
    <source>
        <dbReference type="EMBL" id="XBO47461.1"/>
    </source>
</evidence>
<dbReference type="RefSeq" id="WP_406824892.1">
    <property type="nucleotide sequence ID" value="NZ_CP157485.1"/>
</dbReference>
<dbReference type="AlphaFoldDB" id="A0AAU7K427"/>
<proteinExistence type="predicted"/>
<dbReference type="EMBL" id="CP157485">
    <property type="protein sequence ID" value="XBO47461.1"/>
    <property type="molecule type" value="Genomic_DNA"/>
</dbReference>
<name>A0AAU7K427_9SPHI</name>